<comment type="caution">
    <text evidence="1">The sequence shown here is derived from an EMBL/GenBank/DDBJ whole genome shotgun (WGS) entry which is preliminary data.</text>
</comment>
<organism evidence="1 2">
    <name type="scientific">Candidatus Eisenbergiella pullistercoris</name>
    <dbReference type="NCBI Taxonomy" id="2838555"/>
    <lineage>
        <taxon>Bacteria</taxon>
        <taxon>Bacillati</taxon>
        <taxon>Bacillota</taxon>
        <taxon>Clostridia</taxon>
        <taxon>Lachnospirales</taxon>
        <taxon>Lachnospiraceae</taxon>
        <taxon>Eisenbergiella</taxon>
    </lineage>
</organism>
<dbReference type="Proteomes" id="UP000824007">
    <property type="component" value="Unassembled WGS sequence"/>
</dbReference>
<dbReference type="AlphaFoldDB" id="A0A9D2C607"/>
<name>A0A9D2C607_9FIRM</name>
<gene>
    <name evidence="1" type="ORF">H9831_04450</name>
</gene>
<accession>A0A9D2C607</accession>
<protein>
    <submittedName>
        <fullName evidence="1">Aminoglycoside 6-adenylyltransferase</fullName>
    </submittedName>
</protein>
<evidence type="ECO:0000313" key="1">
    <source>
        <dbReference type="EMBL" id="HIY59918.1"/>
    </source>
</evidence>
<dbReference type="Gene3D" id="1.20.120.330">
    <property type="entry name" value="Nucleotidyltransferases domain 2"/>
    <property type="match status" value="1"/>
</dbReference>
<proteinExistence type="predicted"/>
<dbReference type="SUPFAM" id="SSF81631">
    <property type="entry name" value="PAP/OAS1 substrate-binding domain"/>
    <property type="match status" value="1"/>
</dbReference>
<dbReference type="SUPFAM" id="SSF81301">
    <property type="entry name" value="Nucleotidyltransferase"/>
    <property type="match status" value="1"/>
</dbReference>
<reference evidence="1" key="1">
    <citation type="journal article" date="2021" name="PeerJ">
        <title>Extensive microbial diversity within the chicken gut microbiome revealed by metagenomics and culture.</title>
        <authorList>
            <person name="Gilroy R."/>
            <person name="Ravi A."/>
            <person name="Getino M."/>
            <person name="Pursley I."/>
            <person name="Horton D.L."/>
            <person name="Alikhan N.F."/>
            <person name="Baker D."/>
            <person name="Gharbi K."/>
            <person name="Hall N."/>
            <person name="Watson M."/>
            <person name="Adriaenssens E.M."/>
            <person name="Foster-Nyarko E."/>
            <person name="Jarju S."/>
            <person name="Secka A."/>
            <person name="Antonio M."/>
            <person name="Oren A."/>
            <person name="Chaudhuri R.R."/>
            <person name="La Ragione R."/>
            <person name="Hildebrand F."/>
            <person name="Pallen M.J."/>
        </authorList>
    </citation>
    <scope>NUCLEOTIDE SEQUENCE</scope>
    <source>
        <strain evidence="1">ChiSxjej3B15-24422</strain>
    </source>
</reference>
<dbReference type="InterPro" id="IPR007530">
    <property type="entry name" value="Aminoglycoside_adenylylTfrase"/>
</dbReference>
<dbReference type="InterPro" id="IPR043519">
    <property type="entry name" value="NT_sf"/>
</dbReference>
<dbReference type="EMBL" id="DXDD01000056">
    <property type="protein sequence ID" value="HIY59918.1"/>
    <property type="molecule type" value="Genomic_DNA"/>
</dbReference>
<dbReference type="Gene3D" id="3.30.460.10">
    <property type="entry name" value="Beta Polymerase, domain 2"/>
    <property type="match status" value="1"/>
</dbReference>
<evidence type="ECO:0000313" key="2">
    <source>
        <dbReference type="Proteomes" id="UP000824007"/>
    </source>
</evidence>
<reference evidence="1" key="2">
    <citation type="submission" date="2021-04" db="EMBL/GenBank/DDBJ databases">
        <authorList>
            <person name="Gilroy R."/>
        </authorList>
    </citation>
    <scope>NUCLEOTIDE SEQUENCE</scope>
    <source>
        <strain evidence="1">ChiSxjej3B15-24422</strain>
    </source>
</reference>
<sequence>MRSEEEMLALITTTALEDARIRAAWLEGSRANPNVPRDIFQDYDVVYIVEETGSFREDRRWIDRFGERLYMQYPEDNVNYPSDPEHCYGWLMQFADGNRLDLHVCTWDYAKKEMELFIALVDKDGLFPAKENRSDEIYWIRRPDPAQFSCLCNDFWWGCNNIAKGMWRRELPYVMDMLNFHLRPLLRQLLEWKIGMERNFSVSTGKCGKYMNRYLPAEVYDRYLSTYSAARIPELWEATWEMCRLFEETALEVSCGLGLPYNAGEAESSRKFLKRVQELPEDAAEI</sequence>
<dbReference type="Pfam" id="PF04439">
    <property type="entry name" value="Adenyl_transf"/>
    <property type="match status" value="1"/>
</dbReference>